<dbReference type="Proteomes" id="UP001589667">
    <property type="component" value="Unassembled WGS sequence"/>
</dbReference>
<name>A0ABV5SMP5_9MICO</name>
<evidence type="ECO:0000256" key="1">
    <source>
        <dbReference type="SAM" id="Phobius"/>
    </source>
</evidence>
<sequence length="253" mass="26564">MSDARLEPEGALEADRALGLEASARPLHPAAGRIDAAVIGWCRWYTADLPDEVAAGRRAELASDLFEERAHSGAGATASILGRAIRGIPADLAWRGARLRGGALGAPRGTFPLAMPALAHLAAIALVAWGVFVVWRVARSVLLGDWHGAADVAELTAVGLVLALVGSWLLMVARHRGFAGLVLAVAAYLLIRFGTYALVDTSVTFTEFFASSTAQMVLLNRVATGAAVLFFLSMSAWWAAPTPAAPEPDEGSR</sequence>
<evidence type="ECO:0000313" key="2">
    <source>
        <dbReference type="EMBL" id="MFB9641447.1"/>
    </source>
</evidence>
<proteinExistence type="predicted"/>
<accession>A0ABV5SMP5</accession>
<feature type="transmembrane region" description="Helical" evidence="1">
    <location>
        <begin position="219"/>
        <end position="240"/>
    </location>
</feature>
<dbReference type="RefSeq" id="WP_157423045.1">
    <property type="nucleotide sequence ID" value="NZ_BAAANI010000006.1"/>
</dbReference>
<dbReference type="EMBL" id="JBHMBL010000001">
    <property type="protein sequence ID" value="MFB9641447.1"/>
    <property type="molecule type" value="Genomic_DNA"/>
</dbReference>
<organism evidence="2 3">
    <name type="scientific">Agromyces lapidis</name>
    <dbReference type="NCBI Taxonomy" id="279574"/>
    <lineage>
        <taxon>Bacteria</taxon>
        <taxon>Bacillati</taxon>
        <taxon>Actinomycetota</taxon>
        <taxon>Actinomycetes</taxon>
        <taxon>Micrococcales</taxon>
        <taxon>Microbacteriaceae</taxon>
        <taxon>Agromyces</taxon>
    </lineage>
</organism>
<keyword evidence="1" id="KW-1133">Transmembrane helix</keyword>
<evidence type="ECO:0008006" key="4">
    <source>
        <dbReference type="Google" id="ProtNLM"/>
    </source>
</evidence>
<comment type="caution">
    <text evidence="2">The sequence shown here is derived from an EMBL/GenBank/DDBJ whole genome shotgun (WGS) entry which is preliminary data.</text>
</comment>
<keyword evidence="3" id="KW-1185">Reference proteome</keyword>
<protein>
    <recommendedName>
        <fullName evidence="4">DUF2157 domain-containing protein</fullName>
    </recommendedName>
</protein>
<reference evidence="2 3" key="1">
    <citation type="submission" date="2024-09" db="EMBL/GenBank/DDBJ databases">
        <authorList>
            <person name="Sun Q."/>
            <person name="Mori K."/>
        </authorList>
    </citation>
    <scope>NUCLEOTIDE SEQUENCE [LARGE SCALE GENOMIC DNA]</scope>
    <source>
        <strain evidence="2 3">JCM 14321</strain>
    </source>
</reference>
<keyword evidence="1" id="KW-0472">Membrane</keyword>
<feature type="transmembrane region" description="Helical" evidence="1">
    <location>
        <begin position="117"/>
        <end position="135"/>
    </location>
</feature>
<gene>
    <name evidence="2" type="ORF">ACFFQV_03985</name>
</gene>
<feature type="transmembrane region" description="Helical" evidence="1">
    <location>
        <begin position="155"/>
        <end position="173"/>
    </location>
</feature>
<evidence type="ECO:0000313" key="3">
    <source>
        <dbReference type="Proteomes" id="UP001589667"/>
    </source>
</evidence>
<keyword evidence="1" id="KW-0812">Transmembrane</keyword>
<feature type="transmembrane region" description="Helical" evidence="1">
    <location>
        <begin position="180"/>
        <end position="199"/>
    </location>
</feature>